<dbReference type="Proteomes" id="UP000642488">
    <property type="component" value="Unassembled WGS sequence"/>
</dbReference>
<dbReference type="GO" id="GO:0003676">
    <property type="term" value="F:nucleic acid binding"/>
    <property type="evidence" value="ECO:0007669"/>
    <property type="project" value="InterPro"/>
</dbReference>
<organism evidence="1 2">
    <name type="scientific">Palleronia pontilimi</name>
    <dbReference type="NCBI Taxonomy" id="1964209"/>
    <lineage>
        <taxon>Bacteria</taxon>
        <taxon>Pseudomonadati</taxon>
        <taxon>Pseudomonadota</taxon>
        <taxon>Alphaproteobacteria</taxon>
        <taxon>Rhodobacterales</taxon>
        <taxon>Roseobacteraceae</taxon>
        <taxon>Palleronia</taxon>
    </lineage>
</organism>
<dbReference type="InterPro" id="IPR036397">
    <property type="entry name" value="RNaseH_sf"/>
</dbReference>
<name>A0A934MIV7_9RHOB</name>
<dbReference type="InterPro" id="IPR012337">
    <property type="entry name" value="RNaseH-like_sf"/>
</dbReference>
<dbReference type="AlphaFoldDB" id="A0A934MIV7"/>
<accession>A0A934MIV7</accession>
<reference evidence="1" key="1">
    <citation type="submission" date="2020-12" db="EMBL/GenBank/DDBJ databases">
        <title>Bacterial taxonomy.</title>
        <authorList>
            <person name="Pan X."/>
        </authorList>
    </citation>
    <scope>NUCLEOTIDE SEQUENCE</scope>
    <source>
        <strain evidence="1">KCTC 52957</strain>
    </source>
</reference>
<evidence type="ECO:0000313" key="2">
    <source>
        <dbReference type="Proteomes" id="UP000642488"/>
    </source>
</evidence>
<proteinExistence type="predicted"/>
<protein>
    <recommendedName>
        <fullName evidence="3">Exonuclease</fullName>
    </recommendedName>
</protein>
<dbReference type="SUPFAM" id="SSF53098">
    <property type="entry name" value="Ribonuclease H-like"/>
    <property type="match status" value="1"/>
</dbReference>
<dbReference type="Gene3D" id="3.30.420.10">
    <property type="entry name" value="Ribonuclease H-like superfamily/Ribonuclease H"/>
    <property type="match status" value="1"/>
</dbReference>
<evidence type="ECO:0008006" key="3">
    <source>
        <dbReference type="Google" id="ProtNLM"/>
    </source>
</evidence>
<gene>
    <name evidence="1" type="ORF">ILP92_17920</name>
</gene>
<evidence type="ECO:0000313" key="1">
    <source>
        <dbReference type="EMBL" id="MBJ3764614.1"/>
    </source>
</evidence>
<comment type="caution">
    <text evidence="1">The sequence shown here is derived from an EMBL/GenBank/DDBJ whole genome shotgun (WGS) entry which is preliminary data.</text>
</comment>
<dbReference type="RefSeq" id="WP_198917786.1">
    <property type="nucleotide sequence ID" value="NZ_JAEKPD010000033.1"/>
</dbReference>
<sequence length="103" mass="11255">MNDTTRQLVNTRPAYFLDFEASSLASNSWPVEIGIARVVDGAVVTESQLIKPHPSWEEAAWSSESAEVHGLSRSILDAEGLEASEVAKWFKERNIGLAISDAP</sequence>
<keyword evidence="2" id="KW-1185">Reference proteome</keyword>
<dbReference type="EMBL" id="JAEKPD010000033">
    <property type="protein sequence ID" value="MBJ3764614.1"/>
    <property type="molecule type" value="Genomic_DNA"/>
</dbReference>